<dbReference type="InterPro" id="IPR023395">
    <property type="entry name" value="MCP_dom_sf"/>
</dbReference>
<dbReference type="GO" id="GO:0071913">
    <property type="term" value="F:citrate secondary active transmembrane transporter activity"/>
    <property type="evidence" value="ECO:0007669"/>
    <property type="project" value="TreeGrafter"/>
</dbReference>
<evidence type="ECO:0000313" key="12">
    <source>
        <dbReference type="Proteomes" id="UP000037460"/>
    </source>
</evidence>
<sequence>MGKHPATAGWIAGTLEIGVTYPIEFVKTQLQLQQAASAMHAGADAYRGPFDVAARTVRERGVIGLYRGGASWVLFAGPRSAVRFGTFDALSGVSRSRDLPAKFGQSTVDTAAGFIAGIVEAALCQTPNQVISIKMTHDASPRGPNQYQGMVHAIGCMYRADGLLGFYAGLGPAVLKGAVTNSIRFLGFGRLKRLIQGEPAPDGTPPPPLALWQAMLAGGTAGAISAVVSQPIDTVKANMMGLEAHRFRNSFSCLIELVRAGGVSCLFNGVAPRVVRVFIEVGLQFSLFESVSRMIDRHLG</sequence>
<proteinExistence type="inferred from homology"/>
<name>A0A0M0JMT8_9EUKA</name>
<dbReference type="SUPFAM" id="SSF103506">
    <property type="entry name" value="Mitochondrial carrier"/>
    <property type="match status" value="1"/>
</dbReference>
<feature type="repeat" description="Solcar" evidence="9">
    <location>
        <begin position="209"/>
        <end position="294"/>
    </location>
</feature>
<dbReference type="InterPro" id="IPR002067">
    <property type="entry name" value="MCP"/>
</dbReference>
<keyword evidence="6" id="KW-1133">Transmembrane helix</keyword>
<comment type="similarity">
    <text evidence="2 10">Belongs to the mitochondrial carrier (TC 2.A.29) family.</text>
</comment>
<dbReference type="GO" id="GO:0031966">
    <property type="term" value="C:mitochondrial membrane"/>
    <property type="evidence" value="ECO:0007669"/>
    <property type="project" value="UniProtKB-SubCell"/>
</dbReference>
<organism evidence="11 12">
    <name type="scientific">Chrysochromulina tobinii</name>
    <dbReference type="NCBI Taxonomy" id="1460289"/>
    <lineage>
        <taxon>Eukaryota</taxon>
        <taxon>Haptista</taxon>
        <taxon>Haptophyta</taxon>
        <taxon>Prymnesiophyceae</taxon>
        <taxon>Prymnesiales</taxon>
        <taxon>Chrysochromulinaceae</taxon>
        <taxon>Chrysochromulina</taxon>
    </lineage>
</organism>
<evidence type="ECO:0000256" key="2">
    <source>
        <dbReference type="ARBA" id="ARBA00006375"/>
    </source>
</evidence>
<dbReference type="Pfam" id="PF00153">
    <property type="entry name" value="Mito_carr"/>
    <property type="match status" value="3"/>
</dbReference>
<gene>
    <name evidence="11" type="ORF">Ctob_011588</name>
</gene>
<dbReference type="GO" id="GO:0006843">
    <property type="term" value="P:mitochondrial citrate transmembrane transport"/>
    <property type="evidence" value="ECO:0007669"/>
    <property type="project" value="TreeGrafter"/>
</dbReference>
<reference evidence="12" key="1">
    <citation type="journal article" date="2015" name="PLoS Genet.">
        <title>Genome Sequence and Transcriptome Analyses of Chrysochromulina tobin: Metabolic Tools for Enhanced Algal Fitness in the Prominent Order Prymnesiales (Haptophyceae).</title>
        <authorList>
            <person name="Hovde B.T."/>
            <person name="Deodato C.R."/>
            <person name="Hunsperger H.M."/>
            <person name="Ryken S.A."/>
            <person name="Yost W."/>
            <person name="Jha R.K."/>
            <person name="Patterson J."/>
            <person name="Monnat R.J. Jr."/>
            <person name="Barlow S.B."/>
            <person name="Starkenburg S.R."/>
            <person name="Cattolico R.A."/>
        </authorList>
    </citation>
    <scope>NUCLEOTIDE SEQUENCE</scope>
    <source>
        <strain evidence="12">CCMP291</strain>
    </source>
</reference>
<evidence type="ECO:0000313" key="11">
    <source>
        <dbReference type="EMBL" id="KOO27891.1"/>
    </source>
</evidence>
<evidence type="ECO:0000256" key="1">
    <source>
        <dbReference type="ARBA" id="ARBA00004225"/>
    </source>
</evidence>
<dbReference type="PRINTS" id="PR00926">
    <property type="entry name" value="MITOCARRIER"/>
</dbReference>
<keyword evidence="3 10" id="KW-0813">Transport</keyword>
<dbReference type="InterPro" id="IPR049563">
    <property type="entry name" value="TXTP-like"/>
</dbReference>
<evidence type="ECO:0000256" key="3">
    <source>
        <dbReference type="ARBA" id="ARBA00022448"/>
    </source>
</evidence>
<evidence type="ECO:0000256" key="8">
    <source>
        <dbReference type="ARBA" id="ARBA00023136"/>
    </source>
</evidence>
<dbReference type="InterPro" id="IPR018108">
    <property type="entry name" value="MCP_transmembrane"/>
</dbReference>
<keyword evidence="8 9" id="KW-0472">Membrane</keyword>
<keyword evidence="4 9" id="KW-0812">Transmembrane</keyword>
<evidence type="ECO:0000256" key="9">
    <source>
        <dbReference type="PROSITE-ProRule" id="PRU00282"/>
    </source>
</evidence>
<evidence type="ECO:0000256" key="10">
    <source>
        <dbReference type="RuleBase" id="RU000488"/>
    </source>
</evidence>
<evidence type="ECO:0000256" key="6">
    <source>
        <dbReference type="ARBA" id="ARBA00022989"/>
    </source>
</evidence>
<dbReference type="PANTHER" id="PTHR45788:SF4">
    <property type="entry name" value="TRICARBOXYLATE TRANSPORT PROTEIN, MITOCHONDRIAL"/>
    <property type="match status" value="1"/>
</dbReference>
<keyword evidence="12" id="KW-1185">Reference proteome</keyword>
<dbReference type="AlphaFoldDB" id="A0A0M0JMT8"/>
<feature type="repeat" description="Solcar" evidence="9">
    <location>
        <begin position="104"/>
        <end position="194"/>
    </location>
</feature>
<evidence type="ECO:0000256" key="7">
    <source>
        <dbReference type="ARBA" id="ARBA00023128"/>
    </source>
</evidence>
<dbReference type="OrthoDB" id="44467at2759"/>
<dbReference type="Gene3D" id="1.50.40.10">
    <property type="entry name" value="Mitochondrial carrier domain"/>
    <property type="match status" value="1"/>
</dbReference>
<keyword evidence="7" id="KW-0496">Mitochondrion</keyword>
<comment type="caution">
    <text evidence="11">The sequence shown here is derived from an EMBL/GenBank/DDBJ whole genome shotgun (WGS) entry which is preliminary data.</text>
</comment>
<keyword evidence="5" id="KW-0677">Repeat</keyword>
<dbReference type="EMBL" id="JWZX01002648">
    <property type="protein sequence ID" value="KOO27891.1"/>
    <property type="molecule type" value="Genomic_DNA"/>
</dbReference>
<dbReference type="Proteomes" id="UP000037460">
    <property type="component" value="Unassembled WGS sequence"/>
</dbReference>
<evidence type="ECO:0000256" key="5">
    <source>
        <dbReference type="ARBA" id="ARBA00022737"/>
    </source>
</evidence>
<accession>A0A0M0JMT8</accession>
<comment type="subcellular location">
    <subcellularLocation>
        <location evidence="1">Mitochondrion membrane</location>
        <topology evidence="1">Multi-pass membrane protein</topology>
    </subcellularLocation>
</comment>
<feature type="repeat" description="Solcar" evidence="9">
    <location>
        <begin position="1"/>
        <end position="93"/>
    </location>
</feature>
<protein>
    <submittedName>
        <fullName evidence="11">Tricarboxylate transport mitochondrial-like protein</fullName>
    </submittedName>
</protein>
<dbReference type="PANTHER" id="PTHR45788">
    <property type="entry name" value="SUCCINATE/FUMARATE MITOCHONDRIAL TRANSPORTER-RELATED"/>
    <property type="match status" value="1"/>
</dbReference>
<evidence type="ECO:0000256" key="4">
    <source>
        <dbReference type="ARBA" id="ARBA00022692"/>
    </source>
</evidence>
<dbReference type="PROSITE" id="PS50920">
    <property type="entry name" value="SOLCAR"/>
    <property type="match status" value="3"/>
</dbReference>